<comment type="caution">
    <text evidence="1">The sequence shown here is derived from an EMBL/GenBank/DDBJ whole genome shotgun (WGS) entry which is preliminary data.</text>
</comment>
<proteinExistence type="predicted"/>
<keyword evidence="2" id="KW-1185">Reference proteome</keyword>
<protein>
    <submittedName>
        <fullName evidence="1">Uncharacterized protein</fullName>
    </submittedName>
</protein>
<sequence length="79" mass="8925">MPEWKGRVPLTRSHCERITIEPIVTKSQTVPEHRPHKVSSRLSRFSLLAAKSKTETTCALPQMTHAASDRRAARGQSIY</sequence>
<dbReference type="Proteomes" id="UP000299102">
    <property type="component" value="Unassembled WGS sequence"/>
</dbReference>
<dbReference type="EMBL" id="BGZK01000003">
    <property type="protein sequence ID" value="GBO99689.1"/>
    <property type="molecule type" value="Genomic_DNA"/>
</dbReference>
<gene>
    <name evidence="1" type="ORF">EVAR_790_1</name>
</gene>
<name>A0A4C1SF05_EUMVA</name>
<organism evidence="1 2">
    <name type="scientific">Eumeta variegata</name>
    <name type="common">Bagworm moth</name>
    <name type="synonym">Eumeta japonica</name>
    <dbReference type="NCBI Taxonomy" id="151549"/>
    <lineage>
        <taxon>Eukaryota</taxon>
        <taxon>Metazoa</taxon>
        <taxon>Ecdysozoa</taxon>
        <taxon>Arthropoda</taxon>
        <taxon>Hexapoda</taxon>
        <taxon>Insecta</taxon>
        <taxon>Pterygota</taxon>
        <taxon>Neoptera</taxon>
        <taxon>Endopterygota</taxon>
        <taxon>Lepidoptera</taxon>
        <taxon>Glossata</taxon>
        <taxon>Ditrysia</taxon>
        <taxon>Tineoidea</taxon>
        <taxon>Psychidae</taxon>
        <taxon>Oiketicinae</taxon>
        <taxon>Eumeta</taxon>
    </lineage>
</organism>
<accession>A0A4C1SF05</accession>
<dbReference type="AlphaFoldDB" id="A0A4C1SF05"/>
<evidence type="ECO:0000313" key="1">
    <source>
        <dbReference type="EMBL" id="GBO99689.1"/>
    </source>
</evidence>
<reference evidence="1 2" key="1">
    <citation type="journal article" date="2019" name="Commun. Biol.">
        <title>The bagworm genome reveals a unique fibroin gene that provides high tensile strength.</title>
        <authorList>
            <person name="Kono N."/>
            <person name="Nakamura H."/>
            <person name="Ohtoshi R."/>
            <person name="Tomita M."/>
            <person name="Numata K."/>
            <person name="Arakawa K."/>
        </authorList>
    </citation>
    <scope>NUCLEOTIDE SEQUENCE [LARGE SCALE GENOMIC DNA]</scope>
</reference>
<evidence type="ECO:0000313" key="2">
    <source>
        <dbReference type="Proteomes" id="UP000299102"/>
    </source>
</evidence>